<evidence type="ECO:0000313" key="1">
    <source>
        <dbReference type="EMBL" id="MFC5771358.1"/>
    </source>
</evidence>
<organism evidence="1 2">
    <name type="scientific">Thauera sinica</name>
    <dbReference type="NCBI Taxonomy" id="2665146"/>
    <lineage>
        <taxon>Bacteria</taxon>
        <taxon>Pseudomonadati</taxon>
        <taxon>Pseudomonadota</taxon>
        <taxon>Betaproteobacteria</taxon>
        <taxon>Rhodocyclales</taxon>
        <taxon>Zoogloeaceae</taxon>
        <taxon>Thauera</taxon>
    </lineage>
</organism>
<proteinExistence type="predicted"/>
<gene>
    <name evidence="1" type="ORF">ACFPTN_18410</name>
</gene>
<accession>A0ABW1AVK3</accession>
<dbReference type="InterPro" id="IPR011011">
    <property type="entry name" value="Znf_FYVE_PHD"/>
</dbReference>
<keyword evidence="2" id="KW-1185">Reference proteome</keyword>
<evidence type="ECO:0000313" key="2">
    <source>
        <dbReference type="Proteomes" id="UP001595974"/>
    </source>
</evidence>
<comment type="caution">
    <text evidence="1">The sequence shown here is derived from an EMBL/GenBank/DDBJ whole genome shotgun (WGS) entry which is preliminary data.</text>
</comment>
<sequence length="76" mass="8610">MIGGANGRPKRVDVGKLSHCYRCNKELPKGTSCIEIPQLGQAYSTSRRVCDECFERILTKTEDDLEKIRELLPADR</sequence>
<reference evidence="2" key="1">
    <citation type="journal article" date="2019" name="Int. J. Syst. Evol. Microbiol.">
        <title>The Global Catalogue of Microorganisms (GCM) 10K type strain sequencing project: providing services to taxonomists for standard genome sequencing and annotation.</title>
        <authorList>
            <consortium name="The Broad Institute Genomics Platform"/>
            <consortium name="The Broad Institute Genome Sequencing Center for Infectious Disease"/>
            <person name="Wu L."/>
            <person name="Ma J."/>
        </authorList>
    </citation>
    <scope>NUCLEOTIDE SEQUENCE [LARGE SCALE GENOMIC DNA]</scope>
    <source>
        <strain evidence="2">SHR3</strain>
    </source>
</reference>
<dbReference type="Proteomes" id="UP001595974">
    <property type="component" value="Unassembled WGS sequence"/>
</dbReference>
<dbReference type="EMBL" id="JBHSOG010000094">
    <property type="protein sequence ID" value="MFC5771358.1"/>
    <property type="molecule type" value="Genomic_DNA"/>
</dbReference>
<dbReference type="SUPFAM" id="SSF57903">
    <property type="entry name" value="FYVE/PHD zinc finger"/>
    <property type="match status" value="1"/>
</dbReference>
<protein>
    <submittedName>
        <fullName evidence="1">Uncharacterized protein</fullName>
    </submittedName>
</protein>
<name>A0ABW1AVK3_9RHOO</name>
<dbReference type="RefSeq" id="WP_157748544.1">
    <property type="nucleotide sequence ID" value="NZ_JBHSOG010000094.1"/>
</dbReference>